<dbReference type="GO" id="GO:0007166">
    <property type="term" value="P:cell surface receptor signaling pathway"/>
    <property type="evidence" value="ECO:0007669"/>
    <property type="project" value="TreeGrafter"/>
</dbReference>
<keyword evidence="5 12" id="KW-1133">Transmembrane helix</keyword>
<evidence type="ECO:0000256" key="11">
    <source>
        <dbReference type="SAM" id="MobiDB-lite"/>
    </source>
</evidence>
<dbReference type="InterPro" id="IPR007110">
    <property type="entry name" value="Ig-like_dom"/>
</dbReference>
<evidence type="ECO:0000256" key="6">
    <source>
        <dbReference type="ARBA" id="ARBA00023136"/>
    </source>
</evidence>
<name>A0AAD7W1U6_9TELE</name>
<protein>
    <recommendedName>
        <fullName evidence="13">Ig-like domain-containing protein</fullName>
    </recommendedName>
</protein>
<dbReference type="InterPro" id="IPR013106">
    <property type="entry name" value="Ig_V-set"/>
</dbReference>
<dbReference type="InterPro" id="IPR053896">
    <property type="entry name" value="BTN3A2-like_Ig-C"/>
</dbReference>
<evidence type="ECO:0000256" key="4">
    <source>
        <dbReference type="ARBA" id="ARBA00022729"/>
    </source>
</evidence>
<feature type="transmembrane region" description="Helical" evidence="12">
    <location>
        <begin position="365"/>
        <end position="387"/>
    </location>
</feature>
<gene>
    <name evidence="14" type="ORF">AAFF_G00266390</name>
</gene>
<evidence type="ECO:0000256" key="9">
    <source>
        <dbReference type="ARBA" id="ARBA00023180"/>
    </source>
</evidence>
<dbReference type="FunFam" id="2.60.40.10:FF:000142">
    <property type="entry name" value="V-set domain-containing T-cell activation inhibitor 1"/>
    <property type="match status" value="1"/>
</dbReference>
<dbReference type="SUPFAM" id="SSF48726">
    <property type="entry name" value="Immunoglobulin"/>
    <property type="match status" value="2"/>
</dbReference>
<dbReference type="Proteomes" id="UP001221898">
    <property type="component" value="Unassembled WGS sequence"/>
</dbReference>
<evidence type="ECO:0000256" key="1">
    <source>
        <dbReference type="ARBA" id="ARBA00004251"/>
    </source>
</evidence>
<comment type="caution">
    <text evidence="14">The sequence shown here is derived from an EMBL/GenBank/DDBJ whole genome shotgun (WGS) entry which is preliminary data.</text>
</comment>
<sequence length="423" mass="47096">MNSCSSQGIYPAPRVSWITDPPTQSDMLKDSTQTSADPRGLYSVQSRVRILETQVVCTFSEDCVLQCSFKPAGEEVIHWTFTHKEDPVHAYYRDADHLEHQDQRFKGRTSLFNDLIRAGNASLRLRNSNIQDIGRYHCYTSTNKGDQESWVNVEVHAPIQSVGIEMMGDEVSCSSQGIYPAPRVSWITDPPTQSDMLKDSTQTSADPRGLYSVQSRVRILGNISDHTYVCSVASADGTQEWTTSLRQQEINSVNEGSTIIPCIALRTFNLHNFTLTWAFIRANKSEVILTFDSLTKQTVGHGTSQAKVDPDQVLSGNGSLWLQNTTQAGTYTCSFSAFQIQHLVHTHVKLTPARKKESGGNRSRLGVILAVIAVLVLLIAGIMYARLRDKPSPPNRTTEDATEMEPMRGDSDGNHTEDNRQQD</sequence>
<evidence type="ECO:0000256" key="8">
    <source>
        <dbReference type="ARBA" id="ARBA00023170"/>
    </source>
</evidence>
<evidence type="ECO:0000256" key="12">
    <source>
        <dbReference type="SAM" id="Phobius"/>
    </source>
</evidence>
<comment type="subcellular location">
    <subcellularLocation>
        <location evidence="1">Cell membrane</location>
        <topology evidence="1">Single-pass type I membrane protein</topology>
    </subcellularLocation>
</comment>
<evidence type="ECO:0000256" key="10">
    <source>
        <dbReference type="ARBA" id="ARBA00023319"/>
    </source>
</evidence>
<keyword evidence="8" id="KW-0675">Receptor</keyword>
<dbReference type="PROSITE" id="PS50835">
    <property type="entry name" value="IG_LIKE"/>
    <property type="match status" value="2"/>
</dbReference>
<dbReference type="Pfam" id="PF22705">
    <property type="entry name" value="C2-set_3"/>
    <property type="match status" value="1"/>
</dbReference>
<reference evidence="14" key="1">
    <citation type="journal article" date="2023" name="Science">
        <title>Genome structures resolve the early diversification of teleost fishes.</title>
        <authorList>
            <person name="Parey E."/>
            <person name="Louis A."/>
            <person name="Montfort J."/>
            <person name="Bouchez O."/>
            <person name="Roques C."/>
            <person name="Iampietro C."/>
            <person name="Lluch J."/>
            <person name="Castinel A."/>
            <person name="Donnadieu C."/>
            <person name="Desvignes T."/>
            <person name="Floi Bucao C."/>
            <person name="Jouanno E."/>
            <person name="Wen M."/>
            <person name="Mejri S."/>
            <person name="Dirks R."/>
            <person name="Jansen H."/>
            <person name="Henkel C."/>
            <person name="Chen W.J."/>
            <person name="Zahm M."/>
            <person name="Cabau C."/>
            <person name="Klopp C."/>
            <person name="Thompson A.W."/>
            <person name="Robinson-Rechavi M."/>
            <person name="Braasch I."/>
            <person name="Lecointre G."/>
            <person name="Bobe J."/>
            <person name="Postlethwait J.H."/>
            <person name="Berthelot C."/>
            <person name="Roest Crollius H."/>
            <person name="Guiguen Y."/>
        </authorList>
    </citation>
    <scope>NUCLEOTIDE SEQUENCE</scope>
    <source>
        <strain evidence="14">NC1722</strain>
    </source>
</reference>
<dbReference type="Gene3D" id="2.60.40.10">
    <property type="entry name" value="Immunoglobulins"/>
    <property type="match status" value="4"/>
</dbReference>
<feature type="domain" description="Ig-like" evidence="13">
    <location>
        <begin position="38"/>
        <end position="154"/>
    </location>
</feature>
<dbReference type="Pfam" id="PF07686">
    <property type="entry name" value="V-set"/>
    <property type="match status" value="1"/>
</dbReference>
<dbReference type="InterPro" id="IPR036179">
    <property type="entry name" value="Ig-like_dom_sf"/>
</dbReference>
<evidence type="ECO:0000256" key="7">
    <source>
        <dbReference type="ARBA" id="ARBA00023157"/>
    </source>
</evidence>
<dbReference type="InterPro" id="IPR051713">
    <property type="entry name" value="T-cell_Activation_Regulation"/>
</dbReference>
<keyword evidence="10" id="KW-0393">Immunoglobulin domain</keyword>
<feature type="compositionally biased region" description="Basic and acidic residues" evidence="11">
    <location>
        <begin position="405"/>
        <end position="423"/>
    </location>
</feature>
<keyword evidence="3 12" id="KW-0812">Transmembrane</keyword>
<keyword evidence="15" id="KW-1185">Reference proteome</keyword>
<dbReference type="GO" id="GO:0031295">
    <property type="term" value="P:T cell costimulation"/>
    <property type="evidence" value="ECO:0007669"/>
    <property type="project" value="TreeGrafter"/>
</dbReference>
<keyword evidence="4" id="KW-0732">Signal</keyword>
<keyword evidence="6 12" id="KW-0472">Membrane</keyword>
<evidence type="ECO:0000259" key="13">
    <source>
        <dbReference type="PROSITE" id="PS50835"/>
    </source>
</evidence>
<dbReference type="AlphaFoldDB" id="A0AAD7W1U6"/>
<keyword evidence="7" id="KW-1015">Disulfide bond</keyword>
<dbReference type="PANTHER" id="PTHR25466">
    <property type="entry name" value="T-LYMPHOCYTE ACTIVATION ANTIGEN"/>
    <property type="match status" value="1"/>
</dbReference>
<dbReference type="InterPro" id="IPR003599">
    <property type="entry name" value="Ig_sub"/>
</dbReference>
<dbReference type="GO" id="GO:0042102">
    <property type="term" value="P:positive regulation of T cell proliferation"/>
    <property type="evidence" value="ECO:0007669"/>
    <property type="project" value="TreeGrafter"/>
</dbReference>
<proteinExistence type="predicted"/>
<accession>A0AAD7W1U6</accession>
<keyword evidence="9" id="KW-0325">Glycoprotein</keyword>
<dbReference type="GO" id="GO:0006955">
    <property type="term" value="P:immune response"/>
    <property type="evidence" value="ECO:0007669"/>
    <property type="project" value="TreeGrafter"/>
</dbReference>
<feature type="region of interest" description="Disordered" evidence="11">
    <location>
        <begin position="1"/>
        <end position="37"/>
    </location>
</feature>
<evidence type="ECO:0000256" key="5">
    <source>
        <dbReference type="ARBA" id="ARBA00022989"/>
    </source>
</evidence>
<dbReference type="GO" id="GO:0042130">
    <property type="term" value="P:negative regulation of T cell proliferation"/>
    <property type="evidence" value="ECO:0007669"/>
    <property type="project" value="TreeGrafter"/>
</dbReference>
<dbReference type="InterPro" id="IPR013783">
    <property type="entry name" value="Ig-like_fold"/>
</dbReference>
<dbReference type="GO" id="GO:0009897">
    <property type="term" value="C:external side of plasma membrane"/>
    <property type="evidence" value="ECO:0007669"/>
    <property type="project" value="TreeGrafter"/>
</dbReference>
<feature type="region of interest" description="Disordered" evidence="11">
    <location>
        <begin position="388"/>
        <end position="423"/>
    </location>
</feature>
<dbReference type="PANTHER" id="PTHR25466:SF14">
    <property type="entry name" value="BUTYROPHILIN SUBFAMILY 2 MEMBER A2-LIKE-RELATED"/>
    <property type="match status" value="1"/>
</dbReference>
<keyword evidence="2" id="KW-1003">Cell membrane</keyword>
<evidence type="ECO:0000313" key="15">
    <source>
        <dbReference type="Proteomes" id="UP001221898"/>
    </source>
</evidence>
<feature type="domain" description="Ig-like" evidence="13">
    <location>
        <begin position="163"/>
        <end position="246"/>
    </location>
</feature>
<evidence type="ECO:0000256" key="2">
    <source>
        <dbReference type="ARBA" id="ARBA00022475"/>
    </source>
</evidence>
<dbReference type="GO" id="GO:0071222">
    <property type="term" value="P:cellular response to lipopolysaccharide"/>
    <property type="evidence" value="ECO:0007669"/>
    <property type="project" value="TreeGrafter"/>
</dbReference>
<evidence type="ECO:0000256" key="3">
    <source>
        <dbReference type="ARBA" id="ARBA00022692"/>
    </source>
</evidence>
<dbReference type="SMART" id="SM00409">
    <property type="entry name" value="IG"/>
    <property type="match status" value="2"/>
</dbReference>
<evidence type="ECO:0000313" key="14">
    <source>
        <dbReference type="EMBL" id="KAJ8373336.1"/>
    </source>
</evidence>
<dbReference type="EMBL" id="JAINUG010000365">
    <property type="protein sequence ID" value="KAJ8373336.1"/>
    <property type="molecule type" value="Genomic_DNA"/>
</dbReference>
<organism evidence="14 15">
    <name type="scientific">Aldrovandia affinis</name>
    <dbReference type="NCBI Taxonomy" id="143900"/>
    <lineage>
        <taxon>Eukaryota</taxon>
        <taxon>Metazoa</taxon>
        <taxon>Chordata</taxon>
        <taxon>Craniata</taxon>
        <taxon>Vertebrata</taxon>
        <taxon>Euteleostomi</taxon>
        <taxon>Actinopterygii</taxon>
        <taxon>Neopterygii</taxon>
        <taxon>Teleostei</taxon>
        <taxon>Notacanthiformes</taxon>
        <taxon>Halosauridae</taxon>
        <taxon>Aldrovandia</taxon>
    </lineage>
</organism>
<feature type="compositionally biased region" description="Polar residues" evidence="11">
    <location>
        <begin position="21"/>
        <end position="36"/>
    </location>
</feature>